<dbReference type="Gene3D" id="3.30.1950.10">
    <property type="entry name" value="wza like domain"/>
    <property type="match status" value="1"/>
</dbReference>
<name>A0A7W8IID8_9BACT</name>
<evidence type="ECO:0000313" key="5">
    <source>
        <dbReference type="EMBL" id="MBB5316875.1"/>
    </source>
</evidence>
<protein>
    <submittedName>
        <fullName evidence="5">Polysaccharide export outer membrane protein</fullName>
    </submittedName>
</protein>
<dbReference type="GO" id="GO:0015159">
    <property type="term" value="F:polysaccharide transmembrane transporter activity"/>
    <property type="evidence" value="ECO:0007669"/>
    <property type="project" value="InterPro"/>
</dbReference>
<gene>
    <name evidence="5" type="ORF">HDF09_001544</name>
</gene>
<sequence>MKRFCSMGALLLLLPVAAGPLAAQVTSEAAATKSAAPDATPASEQTAAPAAPSTTATAGPNYAGPMDAARYIIGPEDSLQITVWKEPTLSGTIPVRPDGMISMGLVGDITAAGMTPTALSTDISQRLKKYIQDPVVNVVVLAVNSKRIFLVGEVGKVGPVVMTPGMTPLQAIVTGGGLTQFANSRRIYILRTVDGKQQKIPFNYKQALKGGNAGVSLLSGDTIVVP</sequence>
<keyword evidence="1 3" id="KW-0732">Signal</keyword>
<dbReference type="AlphaFoldDB" id="A0A7W8IID8"/>
<feature type="chain" id="PRO_5030842241" evidence="3">
    <location>
        <begin position="24"/>
        <end position="226"/>
    </location>
</feature>
<keyword evidence="6" id="KW-1185">Reference proteome</keyword>
<evidence type="ECO:0000256" key="2">
    <source>
        <dbReference type="SAM" id="MobiDB-lite"/>
    </source>
</evidence>
<dbReference type="InterPro" id="IPR003715">
    <property type="entry name" value="Poly_export_N"/>
</dbReference>
<evidence type="ECO:0000256" key="3">
    <source>
        <dbReference type="SAM" id="SignalP"/>
    </source>
</evidence>
<comment type="caution">
    <text evidence="5">The sequence shown here is derived from an EMBL/GenBank/DDBJ whole genome shotgun (WGS) entry which is preliminary data.</text>
</comment>
<dbReference type="PANTHER" id="PTHR33619:SF3">
    <property type="entry name" value="POLYSACCHARIDE EXPORT PROTEIN GFCE-RELATED"/>
    <property type="match status" value="1"/>
</dbReference>
<feature type="compositionally biased region" description="Low complexity" evidence="2">
    <location>
        <begin position="34"/>
        <end position="58"/>
    </location>
</feature>
<dbReference type="Proteomes" id="UP000568106">
    <property type="component" value="Unassembled WGS sequence"/>
</dbReference>
<reference evidence="5" key="1">
    <citation type="submission" date="2020-08" db="EMBL/GenBank/DDBJ databases">
        <title>Genomic Encyclopedia of Type Strains, Phase IV (KMG-V): Genome sequencing to study the core and pangenomes of soil and plant-associated prokaryotes.</title>
        <authorList>
            <person name="Whitman W."/>
        </authorList>
    </citation>
    <scope>NUCLEOTIDE SEQUENCE [LARGE SCALE GENOMIC DNA]</scope>
    <source>
        <strain evidence="5">M8UP27</strain>
    </source>
</reference>
<dbReference type="InterPro" id="IPR049712">
    <property type="entry name" value="Poly_export"/>
</dbReference>
<feature type="region of interest" description="Disordered" evidence="2">
    <location>
        <begin position="34"/>
        <end position="60"/>
    </location>
</feature>
<dbReference type="Pfam" id="PF02563">
    <property type="entry name" value="Poly_export"/>
    <property type="match status" value="1"/>
</dbReference>
<evidence type="ECO:0000313" key="6">
    <source>
        <dbReference type="Proteomes" id="UP000568106"/>
    </source>
</evidence>
<evidence type="ECO:0000256" key="1">
    <source>
        <dbReference type="ARBA" id="ARBA00022729"/>
    </source>
</evidence>
<organism evidence="5 6">
    <name type="scientific">Tunturiibacter empetritectus</name>
    <dbReference type="NCBI Taxonomy" id="3069691"/>
    <lineage>
        <taxon>Bacteria</taxon>
        <taxon>Pseudomonadati</taxon>
        <taxon>Acidobacteriota</taxon>
        <taxon>Terriglobia</taxon>
        <taxon>Terriglobales</taxon>
        <taxon>Acidobacteriaceae</taxon>
        <taxon>Tunturiibacter</taxon>
    </lineage>
</organism>
<feature type="domain" description="Polysaccharide export protein N-terminal" evidence="4">
    <location>
        <begin position="68"/>
        <end position="140"/>
    </location>
</feature>
<evidence type="ECO:0000259" key="4">
    <source>
        <dbReference type="Pfam" id="PF02563"/>
    </source>
</evidence>
<proteinExistence type="predicted"/>
<dbReference type="PANTHER" id="PTHR33619">
    <property type="entry name" value="POLYSACCHARIDE EXPORT PROTEIN GFCE-RELATED"/>
    <property type="match status" value="1"/>
</dbReference>
<dbReference type="EMBL" id="JACHDY010000002">
    <property type="protein sequence ID" value="MBB5316875.1"/>
    <property type="molecule type" value="Genomic_DNA"/>
</dbReference>
<dbReference type="Gene3D" id="3.10.560.10">
    <property type="entry name" value="Outer membrane lipoprotein wza domain like"/>
    <property type="match status" value="1"/>
</dbReference>
<feature type="signal peptide" evidence="3">
    <location>
        <begin position="1"/>
        <end position="23"/>
    </location>
</feature>
<accession>A0A7W8IID8</accession>